<accession>A0A0A9FB35</accession>
<proteinExistence type="predicted"/>
<evidence type="ECO:0000313" key="1">
    <source>
        <dbReference type="EMBL" id="JAE08429.1"/>
    </source>
</evidence>
<sequence>MCCHLRHRWSYVDKVRSNSTLYCVDCRYDMTSVVVGSFVYLQT</sequence>
<dbReference type="AlphaFoldDB" id="A0A0A9FB35"/>
<organism evidence="1">
    <name type="scientific">Arundo donax</name>
    <name type="common">Giant reed</name>
    <name type="synonym">Donax arundinaceus</name>
    <dbReference type="NCBI Taxonomy" id="35708"/>
    <lineage>
        <taxon>Eukaryota</taxon>
        <taxon>Viridiplantae</taxon>
        <taxon>Streptophyta</taxon>
        <taxon>Embryophyta</taxon>
        <taxon>Tracheophyta</taxon>
        <taxon>Spermatophyta</taxon>
        <taxon>Magnoliopsida</taxon>
        <taxon>Liliopsida</taxon>
        <taxon>Poales</taxon>
        <taxon>Poaceae</taxon>
        <taxon>PACMAD clade</taxon>
        <taxon>Arundinoideae</taxon>
        <taxon>Arundineae</taxon>
        <taxon>Arundo</taxon>
    </lineage>
</organism>
<dbReference type="EMBL" id="GBRH01189467">
    <property type="protein sequence ID" value="JAE08429.1"/>
    <property type="molecule type" value="Transcribed_RNA"/>
</dbReference>
<name>A0A0A9FB35_ARUDO</name>
<reference evidence="1" key="1">
    <citation type="submission" date="2014-09" db="EMBL/GenBank/DDBJ databases">
        <authorList>
            <person name="Magalhaes I.L.F."/>
            <person name="Oliveira U."/>
            <person name="Santos F.R."/>
            <person name="Vidigal T.H.D.A."/>
            <person name="Brescovit A.D."/>
            <person name="Santos A.J."/>
        </authorList>
    </citation>
    <scope>NUCLEOTIDE SEQUENCE</scope>
    <source>
        <tissue evidence="1">Shoot tissue taken approximately 20 cm above the soil surface</tissue>
    </source>
</reference>
<protein>
    <submittedName>
        <fullName evidence="1">Uncharacterized protein</fullName>
    </submittedName>
</protein>
<reference evidence="1" key="2">
    <citation type="journal article" date="2015" name="Data Brief">
        <title>Shoot transcriptome of the giant reed, Arundo donax.</title>
        <authorList>
            <person name="Barrero R.A."/>
            <person name="Guerrero F.D."/>
            <person name="Moolhuijzen P."/>
            <person name="Goolsby J.A."/>
            <person name="Tidwell J."/>
            <person name="Bellgard S.E."/>
            <person name="Bellgard M.I."/>
        </authorList>
    </citation>
    <scope>NUCLEOTIDE SEQUENCE</scope>
    <source>
        <tissue evidence="1">Shoot tissue taken approximately 20 cm above the soil surface</tissue>
    </source>
</reference>